<dbReference type="EMBL" id="CATNWA010015658">
    <property type="protein sequence ID" value="CAI9585506.1"/>
    <property type="molecule type" value="Genomic_DNA"/>
</dbReference>
<proteinExistence type="predicted"/>
<dbReference type="Pfam" id="PF00337">
    <property type="entry name" value="Gal-bind_lectin"/>
    <property type="match status" value="1"/>
</dbReference>
<dbReference type="InterPro" id="IPR001079">
    <property type="entry name" value="Galectin_CRD"/>
</dbReference>
<dbReference type="Gene3D" id="2.60.120.200">
    <property type="match status" value="1"/>
</dbReference>
<comment type="caution">
    <text evidence="4">The sequence shown here is derived from an EMBL/GenBank/DDBJ whole genome shotgun (WGS) entry which is preliminary data.</text>
</comment>
<sequence>MGIDQKNLVLHFNPRFDARGDKQKIILNSKRDSVWGAEKRESVFPFKEGSDTKVRLSWEGQDQCWMGVKWQHCSYWTHPINLQKMQEVVSDGLMCLCVFAIMVAHSMKD</sequence>
<keyword evidence="1 2" id="KW-0430">Lectin</keyword>
<name>A0ABN9EKW7_9NEOB</name>
<dbReference type="InterPro" id="IPR013320">
    <property type="entry name" value="ConA-like_dom_sf"/>
</dbReference>
<evidence type="ECO:0000256" key="2">
    <source>
        <dbReference type="RuleBase" id="RU102079"/>
    </source>
</evidence>
<organism evidence="4 5">
    <name type="scientific">Staurois parvus</name>
    <dbReference type="NCBI Taxonomy" id="386267"/>
    <lineage>
        <taxon>Eukaryota</taxon>
        <taxon>Metazoa</taxon>
        <taxon>Chordata</taxon>
        <taxon>Craniata</taxon>
        <taxon>Vertebrata</taxon>
        <taxon>Euteleostomi</taxon>
        <taxon>Amphibia</taxon>
        <taxon>Batrachia</taxon>
        <taxon>Anura</taxon>
        <taxon>Neobatrachia</taxon>
        <taxon>Ranoidea</taxon>
        <taxon>Ranidae</taxon>
        <taxon>Staurois</taxon>
    </lineage>
</organism>
<dbReference type="Proteomes" id="UP001162483">
    <property type="component" value="Unassembled WGS sequence"/>
</dbReference>
<evidence type="ECO:0000313" key="4">
    <source>
        <dbReference type="EMBL" id="CAI9585506.1"/>
    </source>
</evidence>
<accession>A0ABN9EKW7</accession>
<protein>
    <recommendedName>
        <fullName evidence="2">Galectin</fullName>
    </recommendedName>
</protein>
<gene>
    <name evidence="4" type="ORF">SPARVUS_LOCUS10235969</name>
</gene>
<dbReference type="PROSITE" id="PS51304">
    <property type="entry name" value="GALECTIN"/>
    <property type="match status" value="1"/>
</dbReference>
<dbReference type="SUPFAM" id="SSF49899">
    <property type="entry name" value="Concanavalin A-like lectins/glucanases"/>
    <property type="match status" value="1"/>
</dbReference>
<evidence type="ECO:0000256" key="1">
    <source>
        <dbReference type="ARBA" id="ARBA00022734"/>
    </source>
</evidence>
<reference evidence="4" key="1">
    <citation type="submission" date="2023-05" db="EMBL/GenBank/DDBJ databases">
        <authorList>
            <person name="Stuckert A."/>
        </authorList>
    </citation>
    <scope>NUCLEOTIDE SEQUENCE</scope>
</reference>
<keyword evidence="5" id="KW-1185">Reference proteome</keyword>
<evidence type="ECO:0000259" key="3">
    <source>
        <dbReference type="PROSITE" id="PS51304"/>
    </source>
</evidence>
<feature type="domain" description="Galectin" evidence="3">
    <location>
        <begin position="1"/>
        <end position="104"/>
    </location>
</feature>
<evidence type="ECO:0000313" key="5">
    <source>
        <dbReference type="Proteomes" id="UP001162483"/>
    </source>
</evidence>